<comment type="caution">
    <text evidence="3">The sequence shown here is derived from an EMBL/GenBank/DDBJ whole genome shotgun (WGS) entry which is preliminary data.</text>
</comment>
<accession>G9X047</accession>
<dbReference type="Pfam" id="PF07833">
    <property type="entry name" value="Cu_amine_oxidN1"/>
    <property type="match status" value="1"/>
</dbReference>
<evidence type="ECO:0000259" key="2">
    <source>
        <dbReference type="Pfam" id="PF07833"/>
    </source>
</evidence>
<proteinExistence type="predicted"/>
<dbReference type="RefSeq" id="WP_009526027.1">
    <property type="nucleotide sequence ID" value="NZ_JBQMYE010000150.1"/>
</dbReference>
<dbReference type="Proteomes" id="UP000006437">
    <property type="component" value="Unassembled WGS sequence"/>
</dbReference>
<dbReference type="BioCyc" id="EBAC796937-HMP:GMGH-1806-MONOMER"/>
<feature type="chain" id="PRO_5003527946" description="Copper amine oxidase-like N-terminal domain-containing protein" evidence="1">
    <location>
        <begin position="26"/>
        <end position="264"/>
    </location>
</feature>
<dbReference type="InterPro" id="IPR012854">
    <property type="entry name" value="Cu_amine_oxidase-like_N"/>
</dbReference>
<gene>
    <name evidence="3" type="ORF">HMPREF9629_01798</name>
</gene>
<feature type="domain" description="Copper amine oxidase-like N-terminal" evidence="2">
    <location>
        <begin position="42"/>
        <end position="91"/>
    </location>
</feature>
<evidence type="ECO:0000313" key="4">
    <source>
        <dbReference type="Proteomes" id="UP000006437"/>
    </source>
</evidence>
<sequence length="264" mass="29757">MKRLLKNSSLIAFGLITGLTLSSFASNESIMAVRDNITSIFVKGEQINAKPDDAPINYQGKLYVPLRTISEKMGLIVDYNKSSKSVYITEKPLTKEEKLAQHAEIYNEAMADFQKAQAKNVEDARKEDIKKESSVDYKDLPISFRKDKFFMKLTLTVKSNSDNNSEFYFDVKNDGDSGIVIDPFSAKFDYSDAHAERQLDTSDVNIGLFDKKVLSSIDAGFDDRLYLTLKEIPKDIKQGTLSFNIYPVGEDSNITKVIMPIKLD</sequence>
<protein>
    <recommendedName>
        <fullName evidence="2">Copper amine oxidase-like N-terminal domain-containing protein</fullName>
    </recommendedName>
</protein>
<dbReference type="EMBL" id="AFZE01000011">
    <property type="protein sequence ID" value="EHL15552.1"/>
    <property type="molecule type" value="Genomic_DNA"/>
</dbReference>
<dbReference type="HOGENOM" id="CLU_1053137_0_0_9"/>
<keyword evidence="1" id="KW-0732">Signal</keyword>
<organism evidence="3 4">
    <name type="scientific">Peptoanaerobacter stomatis</name>
    <dbReference type="NCBI Taxonomy" id="796937"/>
    <lineage>
        <taxon>Bacteria</taxon>
        <taxon>Bacillati</taxon>
        <taxon>Bacillota</taxon>
        <taxon>Clostridia</taxon>
        <taxon>Peptostreptococcales</taxon>
        <taxon>Filifactoraceae</taxon>
        <taxon>Peptoanaerobacter</taxon>
    </lineage>
</organism>
<feature type="signal peptide" evidence="1">
    <location>
        <begin position="1"/>
        <end position="25"/>
    </location>
</feature>
<reference evidence="3 4" key="1">
    <citation type="submission" date="2011-08" db="EMBL/GenBank/DDBJ databases">
        <title>The Genome Sequence of Eubacteriaceae bacterium ACC19a.</title>
        <authorList>
            <consortium name="The Broad Institute Genome Sequencing Platform"/>
            <person name="Earl A."/>
            <person name="Ward D."/>
            <person name="Feldgarden M."/>
            <person name="Gevers D."/>
            <person name="Sizova M."/>
            <person name="Hazen A."/>
            <person name="Epstein S."/>
            <person name="Young S.K."/>
            <person name="Zeng Q."/>
            <person name="Gargeya S."/>
            <person name="Fitzgerald M."/>
            <person name="Haas B."/>
            <person name="Abouelleil A."/>
            <person name="Alvarado L."/>
            <person name="Arachchi H.M."/>
            <person name="Berlin A."/>
            <person name="Brown A."/>
            <person name="Chapman S.B."/>
            <person name="Chen Z."/>
            <person name="Dunbar C."/>
            <person name="Freedman E."/>
            <person name="Gearin G."/>
            <person name="Gellesch M."/>
            <person name="Goldberg J."/>
            <person name="Griggs A."/>
            <person name="Gujja S."/>
            <person name="Heiman D."/>
            <person name="Howarth C."/>
            <person name="Larson L."/>
            <person name="Lui A."/>
            <person name="MacDonald P.J.P."/>
            <person name="Montmayeur A."/>
            <person name="Murphy C."/>
            <person name="Neiman D."/>
            <person name="Pearson M."/>
            <person name="Priest M."/>
            <person name="Roberts A."/>
            <person name="Saif S."/>
            <person name="Shea T."/>
            <person name="Shenoy N."/>
            <person name="Sisk P."/>
            <person name="Stolte C."/>
            <person name="Sykes S."/>
            <person name="Wortman J."/>
            <person name="Nusbaum C."/>
            <person name="Birren B."/>
        </authorList>
    </citation>
    <scope>NUCLEOTIDE SEQUENCE [LARGE SCALE GENOMIC DNA]</scope>
    <source>
        <strain evidence="3 4">ACC19a</strain>
    </source>
</reference>
<dbReference type="AlphaFoldDB" id="G9X047"/>
<evidence type="ECO:0000313" key="3">
    <source>
        <dbReference type="EMBL" id="EHL15552.1"/>
    </source>
</evidence>
<name>G9X047_9FIRM</name>
<evidence type="ECO:0000256" key="1">
    <source>
        <dbReference type="SAM" id="SignalP"/>
    </source>
</evidence>